<dbReference type="InterPro" id="IPR012677">
    <property type="entry name" value="Nucleotide-bd_a/b_plait_sf"/>
</dbReference>
<evidence type="ECO:0000256" key="2">
    <source>
        <dbReference type="ARBA" id="ARBA00022884"/>
    </source>
</evidence>
<evidence type="ECO:0000256" key="1">
    <source>
        <dbReference type="ARBA" id="ARBA00022737"/>
    </source>
</evidence>
<keyword evidence="2 3" id="KW-0694">RNA-binding</keyword>
<dbReference type="Pfam" id="PF00076">
    <property type="entry name" value="RRM_1"/>
    <property type="match status" value="1"/>
</dbReference>
<organism evidence="6">
    <name type="scientific">Timema douglasi</name>
    <name type="common">Walking stick</name>
    <dbReference type="NCBI Taxonomy" id="61478"/>
    <lineage>
        <taxon>Eukaryota</taxon>
        <taxon>Metazoa</taxon>
        <taxon>Ecdysozoa</taxon>
        <taxon>Arthropoda</taxon>
        <taxon>Hexapoda</taxon>
        <taxon>Insecta</taxon>
        <taxon>Pterygota</taxon>
        <taxon>Neoptera</taxon>
        <taxon>Polyneoptera</taxon>
        <taxon>Phasmatodea</taxon>
        <taxon>Timematodea</taxon>
        <taxon>Timematoidea</taxon>
        <taxon>Timematidae</taxon>
        <taxon>Timema</taxon>
    </lineage>
</organism>
<sequence length="805" mass="89511">MDEGWMIIMPDAPQNNRLKTFLDYFTDRWLQNHNILIKTWNVAGVRHRTNNALERWNHNPCARVWSRQKQLSSRGLYIPELMIPQLNLACYLHSGSSSTRIKFDSISVYSRYTIYFTESFAAVRPFPTLFLHTDRSVSTKDSNSGYLALLYELKHQLVVLNPPVKMCNVQGYTEYRGGPPNFGVGVLPTTPPEVDDDAAANLVTRLNLSVPPPNLEQVCHRPPSGYRGNNFVPPRLAKQGHLHARTHYIYKNGRGFYRRKYAPQRVPTALSPSNASSSSTGSQSGTHSTTISNNVGAGNSTGGSGTLGQENLSKTNLYIRGLTQNTTDRDLVTMCSRPCHDVQQVSNLSFIETYHNVQQLRNLSSIETCHDVQQVRNLSSIETYHDVQQVSNLSSRDLDTMCSRPCHDVQQVSNLSSRDLDTMCSRGAAYLLETLTRCAAGFHSTQRGVLQRSPASIISTESSRDAPHRARAHIQSHHGGKFETPGRIFTFCVCMACAKIHWRPLQQTTLCYGFVDFDRPESAEAAVQALQAKGIQAQMAKVGIAWMRSRRPPTQQEQDPTNLYIANLPLHYKENDVDQMLVKFGQVISTRILRDTSGQSKGVGFARMESKEKCDYIIQALNGKSVPECRDPLLVKFADGGNKKRIGYKNPDQRIWRETGDGGPSGYDPSGMTPNGVAGQHMLAPSLAQYSRHYQTQTMQGYTLPSAPWGVTMPQYVMQPAAHMAQVDMMPSADHSSVQYMPQLTAQMSALQFSTAGSYISPHAYSFYAGPGTSIIHALPMGDADQASTATSPDEAYQPYPQGPK</sequence>
<feature type="compositionally biased region" description="Low complexity" evidence="4">
    <location>
        <begin position="268"/>
        <end position="292"/>
    </location>
</feature>
<dbReference type="EMBL" id="OA566745">
    <property type="protein sequence ID" value="CAD7199369.1"/>
    <property type="molecule type" value="Genomic_DNA"/>
</dbReference>
<dbReference type="PANTHER" id="PTHR24012">
    <property type="entry name" value="RNA BINDING PROTEIN"/>
    <property type="match status" value="1"/>
</dbReference>
<keyword evidence="1" id="KW-0677">Repeat</keyword>
<evidence type="ECO:0000256" key="4">
    <source>
        <dbReference type="SAM" id="MobiDB-lite"/>
    </source>
</evidence>
<feature type="domain" description="RRM" evidence="5">
    <location>
        <begin position="561"/>
        <end position="640"/>
    </location>
</feature>
<evidence type="ECO:0000313" key="6">
    <source>
        <dbReference type="EMBL" id="CAD7199369.1"/>
    </source>
</evidence>
<dbReference type="Gene3D" id="3.30.70.330">
    <property type="match status" value="2"/>
</dbReference>
<dbReference type="SUPFAM" id="SSF54928">
    <property type="entry name" value="RNA-binding domain, RBD"/>
    <property type="match status" value="1"/>
</dbReference>
<feature type="region of interest" description="Disordered" evidence="4">
    <location>
        <begin position="784"/>
        <end position="805"/>
    </location>
</feature>
<proteinExistence type="predicted"/>
<dbReference type="FunFam" id="3.30.70.330:FF:000169">
    <property type="entry name" value="protein alan shepard isoform X4"/>
    <property type="match status" value="1"/>
</dbReference>
<protein>
    <recommendedName>
        <fullName evidence="5">RRM domain-containing protein</fullName>
    </recommendedName>
</protein>
<dbReference type="AlphaFoldDB" id="A0A7R8VKF6"/>
<evidence type="ECO:0000256" key="3">
    <source>
        <dbReference type="PROSITE-ProRule" id="PRU00176"/>
    </source>
</evidence>
<accession>A0A7R8VKF6</accession>
<dbReference type="InterPro" id="IPR035979">
    <property type="entry name" value="RBD_domain_sf"/>
</dbReference>
<dbReference type="InterPro" id="IPR000504">
    <property type="entry name" value="RRM_dom"/>
</dbReference>
<feature type="region of interest" description="Disordered" evidence="4">
    <location>
        <begin position="264"/>
        <end position="309"/>
    </location>
</feature>
<name>A0A7R8VKF6_TIMDO</name>
<gene>
    <name evidence="6" type="ORF">TDIB3V08_LOCUS5619</name>
</gene>
<dbReference type="SMART" id="SM00360">
    <property type="entry name" value="RRM"/>
    <property type="match status" value="1"/>
</dbReference>
<dbReference type="CDD" id="cd12244">
    <property type="entry name" value="RRM2_MSSP"/>
    <property type="match status" value="1"/>
</dbReference>
<dbReference type="PROSITE" id="PS50102">
    <property type="entry name" value="RRM"/>
    <property type="match status" value="1"/>
</dbReference>
<reference evidence="6" key="1">
    <citation type="submission" date="2020-11" db="EMBL/GenBank/DDBJ databases">
        <authorList>
            <person name="Tran Van P."/>
        </authorList>
    </citation>
    <scope>NUCLEOTIDE SEQUENCE</scope>
</reference>
<dbReference type="GO" id="GO:0003723">
    <property type="term" value="F:RNA binding"/>
    <property type="evidence" value="ECO:0007669"/>
    <property type="project" value="UniProtKB-UniRule"/>
</dbReference>
<evidence type="ECO:0000259" key="5">
    <source>
        <dbReference type="PROSITE" id="PS50102"/>
    </source>
</evidence>